<dbReference type="InterPro" id="IPR006543">
    <property type="entry name" value="Histidinol-phos"/>
</dbReference>
<evidence type="ECO:0000256" key="5">
    <source>
        <dbReference type="ARBA" id="ARBA00022833"/>
    </source>
</evidence>
<dbReference type="InterPro" id="IPR006549">
    <property type="entry name" value="HAD-SF_hydro_IIIA"/>
</dbReference>
<feature type="binding site" evidence="13">
    <location>
        <position position="9"/>
    </location>
    <ligand>
        <name>Mg(2+)</name>
        <dbReference type="ChEBI" id="CHEBI:18420"/>
    </ligand>
</feature>
<keyword evidence="13" id="KW-0460">Magnesium</keyword>
<organism evidence="14 15">
    <name type="scientific">Idiomarina tyrosinivorans</name>
    <dbReference type="NCBI Taxonomy" id="1445662"/>
    <lineage>
        <taxon>Bacteria</taxon>
        <taxon>Pseudomonadati</taxon>
        <taxon>Pseudomonadota</taxon>
        <taxon>Gammaproteobacteria</taxon>
        <taxon>Alteromonadales</taxon>
        <taxon>Idiomarinaceae</taxon>
        <taxon>Idiomarina</taxon>
    </lineage>
</organism>
<dbReference type="GO" id="GO:0005737">
    <property type="term" value="C:cytoplasm"/>
    <property type="evidence" value="ECO:0007669"/>
    <property type="project" value="UniProtKB-SubCell"/>
</dbReference>
<accession>A0A432ZJI3</accession>
<feature type="binding site" evidence="11">
    <location>
        <begin position="9"/>
        <end position="11"/>
    </location>
    <ligand>
        <name>substrate</name>
    </ligand>
</feature>
<dbReference type="EC" id="3.1.3.-" evidence="9"/>
<feature type="site" description="Stabilizes the phosphoryl group" evidence="12">
    <location>
        <position position="51"/>
    </location>
</feature>
<feature type="binding site" evidence="13">
    <location>
        <position position="134"/>
    </location>
    <ligand>
        <name>Mg(2+)</name>
        <dbReference type="ChEBI" id="CHEBI:18420"/>
    </ligand>
</feature>
<keyword evidence="5 13" id="KW-0862">Zinc</keyword>
<evidence type="ECO:0000256" key="12">
    <source>
        <dbReference type="PIRSR" id="PIRSR004682-3"/>
    </source>
</evidence>
<evidence type="ECO:0000256" key="2">
    <source>
        <dbReference type="ARBA" id="ARBA00022490"/>
    </source>
</evidence>
<dbReference type="InterPro" id="IPR036412">
    <property type="entry name" value="HAD-like_sf"/>
</dbReference>
<name>A0A432ZJI3_9GAMM</name>
<dbReference type="NCBIfam" id="TIGR01662">
    <property type="entry name" value="HAD-SF-IIIA"/>
    <property type="match status" value="1"/>
</dbReference>
<feature type="site" description="Contributes to substrate recognition" evidence="12">
    <location>
        <position position="108"/>
    </location>
</feature>
<dbReference type="Pfam" id="PF13242">
    <property type="entry name" value="Hydrolase_like"/>
    <property type="match status" value="1"/>
</dbReference>
<dbReference type="GO" id="GO:0005975">
    <property type="term" value="P:carbohydrate metabolic process"/>
    <property type="evidence" value="ECO:0007669"/>
    <property type="project" value="InterPro"/>
</dbReference>
<dbReference type="SUPFAM" id="SSF56784">
    <property type="entry name" value="HAD-like"/>
    <property type="match status" value="1"/>
</dbReference>
<feature type="binding site" evidence="13">
    <location>
        <position position="11"/>
    </location>
    <ligand>
        <name>Mg(2+)</name>
        <dbReference type="ChEBI" id="CHEBI:18420"/>
    </ligand>
</feature>
<dbReference type="InterPro" id="IPR006439">
    <property type="entry name" value="HAD-SF_hydro_IA"/>
</dbReference>
<feature type="binding site" evidence="13">
    <location>
        <position position="92"/>
    </location>
    <ligand>
        <name>Zn(2+)</name>
        <dbReference type="ChEBI" id="CHEBI:29105"/>
    </ligand>
</feature>
<dbReference type="GO" id="GO:0016791">
    <property type="term" value="F:phosphatase activity"/>
    <property type="evidence" value="ECO:0007669"/>
    <property type="project" value="InterPro"/>
</dbReference>
<comment type="similarity">
    <text evidence="8 9">Belongs to the gmhB family.</text>
</comment>
<dbReference type="OrthoDB" id="9781367at2"/>
<dbReference type="InterPro" id="IPR023214">
    <property type="entry name" value="HAD_sf"/>
</dbReference>
<evidence type="ECO:0000313" key="14">
    <source>
        <dbReference type="EMBL" id="RUO78185.1"/>
    </source>
</evidence>
<keyword evidence="2 9" id="KW-0963">Cytoplasm</keyword>
<dbReference type="NCBIfam" id="TIGR00213">
    <property type="entry name" value="GmhB_yaeD"/>
    <property type="match status" value="1"/>
</dbReference>
<evidence type="ECO:0000256" key="10">
    <source>
        <dbReference type="PIRSR" id="PIRSR004682-1"/>
    </source>
</evidence>
<evidence type="ECO:0000256" key="9">
    <source>
        <dbReference type="PIRNR" id="PIRNR004682"/>
    </source>
</evidence>
<feature type="binding site" evidence="13">
    <location>
        <position position="135"/>
    </location>
    <ligand>
        <name>Mg(2+)</name>
        <dbReference type="ChEBI" id="CHEBI:18420"/>
    </ligand>
</feature>
<dbReference type="NCBIfam" id="TIGR01549">
    <property type="entry name" value="HAD-SF-IA-v1"/>
    <property type="match status" value="1"/>
</dbReference>
<evidence type="ECO:0000256" key="6">
    <source>
        <dbReference type="ARBA" id="ARBA00023277"/>
    </source>
</evidence>
<protein>
    <recommendedName>
        <fullName evidence="7 9">D,D-heptose 1,7-bisphosphate phosphatase</fullName>
        <ecNumber evidence="9">3.1.3.-</ecNumber>
    </recommendedName>
</protein>
<reference evidence="14 15" key="1">
    <citation type="journal article" date="2011" name="Front. Microbiol.">
        <title>Genomic signatures of strain selection and enhancement in Bacillus atrophaeus var. globigii, a historical biowarfare simulant.</title>
        <authorList>
            <person name="Gibbons H.S."/>
            <person name="Broomall S.M."/>
            <person name="McNew L.A."/>
            <person name="Daligault H."/>
            <person name="Chapman C."/>
            <person name="Bruce D."/>
            <person name="Karavis M."/>
            <person name="Krepps M."/>
            <person name="McGregor P.A."/>
            <person name="Hong C."/>
            <person name="Park K.H."/>
            <person name="Akmal A."/>
            <person name="Feldman A."/>
            <person name="Lin J.S."/>
            <person name="Chang W.E."/>
            <person name="Higgs B.W."/>
            <person name="Demirev P."/>
            <person name="Lindquist J."/>
            <person name="Liem A."/>
            <person name="Fochler E."/>
            <person name="Read T.D."/>
            <person name="Tapia R."/>
            <person name="Johnson S."/>
            <person name="Bishop-Lilly K.A."/>
            <person name="Detter C."/>
            <person name="Han C."/>
            <person name="Sozhamannan S."/>
            <person name="Rosenzweig C.N."/>
            <person name="Skowronski E.W."/>
        </authorList>
    </citation>
    <scope>NUCLEOTIDE SEQUENCE [LARGE SCALE GENOMIC DNA]</scope>
    <source>
        <strain evidence="14 15">CC-PW-9</strain>
    </source>
</reference>
<comment type="cofactor">
    <cofactor evidence="13">
        <name>Mg(2+)</name>
        <dbReference type="ChEBI" id="CHEBI:18420"/>
    </cofactor>
</comment>
<feature type="binding site" evidence="11">
    <location>
        <begin position="51"/>
        <end position="54"/>
    </location>
    <ligand>
        <name>substrate</name>
    </ligand>
</feature>
<comment type="cofactor">
    <cofactor evidence="13">
        <name>Zn(2+)</name>
        <dbReference type="ChEBI" id="CHEBI:29105"/>
    </cofactor>
</comment>
<evidence type="ECO:0000313" key="15">
    <source>
        <dbReference type="Proteomes" id="UP000287996"/>
    </source>
</evidence>
<dbReference type="AlphaFoldDB" id="A0A432ZJI3"/>
<keyword evidence="15" id="KW-1185">Reference proteome</keyword>
<evidence type="ECO:0000256" key="8">
    <source>
        <dbReference type="ARBA" id="ARBA00061616"/>
    </source>
</evidence>
<dbReference type="PIRSF" id="PIRSF004682">
    <property type="entry name" value="GmhB"/>
    <property type="match status" value="1"/>
</dbReference>
<dbReference type="FunFam" id="3.40.50.1000:FF:000037">
    <property type="entry name" value="D,D-heptose 1,7-bisphosphate phosphatase"/>
    <property type="match status" value="1"/>
</dbReference>
<proteinExistence type="inferred from homology"/>
<evidence type="ECO:0000256" key="4">
    <source>
        <dbReference type="ARBA" id="ARBA00022801"/>
    </source>
</evidence>
<comment type="caution">
    <text evidence="14">The sequence shown here is derived from an EMBL/GenBank/DDBJ whole genome shotgun (WGS) entry which is preliminary data.</text>
</comment>
<comment type="subcellular location">
    <subcellularLocation>
        <location evidence="1 9">Cytoplasm</location>
    </subcellularLocation>
</comment>
<dbReference type="NCBIfam" id="TIGR01656">
    <property type="entry name" value="Histidinol-ppas"/>
    <property type="match status" value="1"/>
</dbReference>
<feature type="binding site" evidence="11">
    <location>
        <position position="135"/>
    </location>
    <ligand>
        <name>substrate</name>
    </ligand>
</feature>
<dbReference type="GO" id="GO:0046872">
    <property type="term" value="F:metal ion binding"/>
    <property type="evidence" value="ECO:0007669"/>
    <property type="project" value="UniProtKB-KW"/>
</dbReference>
<dbReference type="NCBIfam" id="NF006506">
    <property type="entry name" value="PRK08942.1"/>
    <property type="match status" value="1"/>
</dbReference>
<sequence>MTSKALFLDRDGVVNEDHGYVSTPDQFSFIDGIFAACQRFQQQGYRIIIITNQSGIGRGYYSEADFQQLTEWMKRRFKENGVTIDGVYFCPHHPEKALAPYLKHCDCRKPKPGMLLQAINDFHLDPAQCVMVGDKPSDMEAAERAGIGKRVLVLSGQTDKEATPANALKVIDSIADLQP</sequence>
<dbReference type="EMBL" id="PIQH01000011">
    <property type="protein sequence ID" value="RUO78185.1"/>
    <property type="molecule type" value="Genomic_DNA"/>
</dbReference>
<dbReference type="PANTHER" id="PTHR42891:SF1">
    <property type="entry name" value="D-GLYCERO-BETA-D-MANNO-HEPTOSE-1,7-BISPHOSPHATE 7-PHOSPHATASE"/>
    <property type="match status" value="1"/>
</dbReference>
<feature type="binding site" evidence="11">
    <location>
        <begin position="108"/>
        <end position="109"/>
    </location>
    <ligand>
        <name>substrate</name>
    </ligand>
</feature>
<evidence type="ECO:0000256" key="13">
    <source>
        <dbReference type="PIRSR" id="PIRSR004682-4"/>
    </source>
</evidence>
<feature type="binding site" evidence="11">
    <location>
        <begin position="17"/>
        <end position="20"/>
    </location>
    <ligand>
        <name>substrate</name>
    </ligand>
</feature>
<evidence type="ECO:0000256" key="3">
    <source>
        <dbReference type="ARBA" id="ARBA00022723"/>
    </source>
</evidence>
<dbReference type="Proteomes" id="UP000287996">
    <property type="component" value="Unassembled WGS sequence"/>
</dbReference>
<gene>
    <name evidence="14" type="ORF">CWI84_10895</name>
</gene>
<keyword evidence="3 13" id="KW-0479">Metal-binding</keyword>
<dbReference type="Gene3D" id="3.40.50.1000">
    <property type="entry name" value="HAD superfamily/HAD-like"/>
    <property type="match status" value="1"/>
</dbReference>
<feature type="active site" description="Nucleophile" evidence="10">
    <location>
        <position position="11"/>
    </location>
</feature>
<evidence type="ECO:0000256" key="11">
    <source>
        <dbReference type="PIRSR" id="PIRSR004682-2"/>
    </source>
</evidence>
<evidence type="ECO:0000256" key="1">
    <source>
        <dbReference type="ARBA" id="ARBA00004496"/>
    </source>
</evidence>
<keyword evidence="4 9" id="KW-0378">Hydrolase</keyword>
<feature type="site" description="Stabilizes the phosphoryl group" evidence="12">
    <location>
        <position position="109"/>
    </location>
</feature>
<dbReference type="RefSeq" id="WP_126842621.1">
    <property type="nucleotide sequence ID" value="NZ_PIQH01000011.1"/>
</dbReference>
<dbReference type="InterPro" id="IPR004446">
    <property type="entry name" value="Heptose_bisP_phosphatase"/>
</dbReference>
<keyword evidence="6 9" id="KW-0119">Carbohydrate metabolism</keyword>
<evidence type="ECO:0000256" key="7">
    <source>
        <dbReference type="ARBA" id="ARBA00031828"/>
    </source>
</evidence>
<feature type="active site" description="Nucleophile" evidence="10">
    <location>
        <position position="9"/>
    </location>
</feature>
<feature type="binding site" evidence="13">
    <location>
        <position position="90"/>
    </location>
    <ligand>
        <name>Zn(2+)</name>
        <dbReference type="ChEBI" id="CHEBI:29105"/>
    </ligand>
</feature>
<dbReference type="PANTHER" id="PTHR42891">
    <property type="entry name" value="D-GLYCERO-BETA-D-MANNO-HEPTOSE-1,7-BISPHOSPHATE 7-PHOSPHATASE"/>
    <property type="match status" value="1"/>
</dbReference>
<dbReference type="CDD" id="cd07503">
    <property type="entry name" value="HAD_HisB-N"/>
    <property type="match status" value="1"/>
</dbReference>
<feature type="binding site" evidence="13">
    <location>
        <position position="105"/>
    </location>
    <ligand>
        <name>Zn(2+)</name>
        <dbReference type="ChEBI" id="CHEBI:29105"/>
    </ligand>
</feature>
<feature type="binding site" evidence="13">
    <location>
        <position position="107"/>
    </location>
    <ligand>
        <name>Zn(2+)</name>
        <dbReference type="ChEBI" id="CHEBI:29105"/>
    </ligand>
</feature>